<proteinExistence type="predicted"/>
<accession>A0A930YAA4</accession>
<evidence type="ECO:0000313" key="1">
    <source>
        <dbReference type="EMBL" id="MBF4102413.1"/>
    </source>
</evidence>
<organism evidence="1">
    <name type="scientific">Gallibacterium anatis</name>
    <dbReference type="NCBI Taxonomy" id="750"/>
    <lineage>
        <taxon>Bacteria</taxon>
        <taxon>Pseudomonadati</taxon>
        <taxon>Pseudomonadota</taxon>
        <taxon>Gammaproteobacteria</taxon>
        <taxon>Pasteurellales</taxon>
        <taxon>Pasteurellaceae</taxon>
        <taxon>Gallibacterium</taxon>
    </lineage>
</organism>
<protein>
    <submittedName>
        <fullName evidence="1">Uncharacterized protein</fullName>
    </submittedName>
</protein>
<name>A0A930YAA4_9PAST</name>
<dbReference type="AlphaFoldDB" id="A0A930YAA4"/>
<comment type="caution">
    <text evidence="1">The sequence shown here is derived from an EMBL/GenBank/DDBJ whole genome shotgun (WGS) entry which is preliminary data.</text>
</comment>
<reference evidence="1" key="1">
    <citation type="submission" date="2020-11" db="EMBL/GenBank/DDBJ databases">
        <title>Gallibacterium anatis 1637, full genome, WGS.</title>
        <authorList>
            <person name="Laishevtcev A.I."/>
            <person name="Yakimova E.A."/>
            <person name="Petkovich D."/>
            <person name="Stepanova T.V."/>
            <person name="Kalendr R.S."/>
            <person name="Rubalsky E.O."/>
            <person name="Zulkarneev E.R."/>
            <person name="Aleshkin A.V."/>
        </authorList>
    </citation>
    <scope>NUCLEOTIDE SEQUENCE</scope>
    <source>
        <strain evidence="1">1637</strain>
    </source>
</reference>
<gene>
    <name evidence="1" type="ORF">INT80_04350</name>
</gene>
<dbReference type="EMBL" id="JADION010000009">
    <property type="protein sequence ID" value="MBF4102413.1"/>
    <property type="molecule type" value="Genomic_DNA"/>
</dbReference>
<sequence length="213" mass="22740">MIRVPTGKPVVTIVGDGNDADTVIDRDELGVGADRQLNPVTVEVSLTGMQNVKPGDKLSGVILLGRTPSYLGGDKSGYSLTENDITNGKVSFTVPVTDGFTGKINCSRRKSSGCGKQSSTTADRKEAYLDLGADPTVGMSFRSDTGISGHDNITTNGELVLTASQGYRIDRVEVNNVEESLIGSSITLSEGSYARVVFKLRCVIHNRSYRNSF</sequence>